<gene>
    <name evidence="1" type="ORF">H5410_047959</name>
</gene>
<comment type="caution">
    <text evidence="1">The sequence shown here is derived from an EMBL/GenBank/DDBJ whole genome shotgun (WGS) entry which is preliminary data.</text>
</comment>
<protein>
    <submittedName>
        <fullName evidence="1">Uncharacterized protein</fullName>
    </submittedName>
</protein>
<name>A0A9J5XIF4_SOLCO</name>
<organism evidence="1 2">
    <name type="scientific">Solanum commersonii</name>
    <name type="common">Commerson's wild potato</name>
    <name type="synonym">Commerson's nightshade</name>
    <dbReference type="NCBI Taxonomy" id="4109"/>
    <lineage>
        <taxon>Eukaryota</taxon>
        <taxon>Viridiplantae</taxon>
        <taxon>Streptophyta</taxon>
        <taxon>Embryophyta</taxon>
        <taxon>Tracheophyta</taxon>
        <taxon>Spermatophyta</taxon>
        <taxon>Magnoliopsida</taxon>
        <taxon>eudicotyledons</taxon>
        <taxon>Gunneridae</taxon>
        <taxon>Pentapetalae</taxon>
        <taxon>asterids</taxon>
        <taxon>lamiids</taxon>
        <taxon>Solanales</taxon>
        <taxon>Solanaceae</taxon>
        <taxon>Solanoideae</taxon>
        <taxon>Solaneae</taxon>
        <taxon>Solanum</taxon>
    </lineage>
</organism>
<accession>A0A9J5XIF4</accession>
<proteinExistence type="predicted"/>
<dbReference type="EMBL" id="JACXVP010000009">
    <property type="protein sequence ID" value="KAG5587525.1"/>
    <property type="molecule type" value="Genomic_DNA"/>
</dbReference>
<keyword evidence="2" id="KW-1185">Reference proteome</keyword>
<evidence type="ECO:0000313" key="1">
    <source>
        <dbReference type="EMBL" id="KAG5587525.1"/>
    </source>
</evidence>
<reference evidence="1 2" key="1">
    <citation type="submission" date="2020-09" db="EMBL/GenBank/DDBJ databases">
        <title>De no assembly of potato wild relative species, Solanum commersonii.</title>
        <authorList>
            <person name="Cho K."/>
        </authorList>
    </citation>
    <scope>NUCLEOTIDE SEQUENCE [LARGE SCALE GENOMIC DNA]</scope>
    <source>
        <strain evidence="1">LZ3.2</strain>
        <tissue evidence="1">Leaf</tissue>
    </source>
</reference>
<dbReference type="AlphaFoldDB" id="A0A9J5XIF4"/>
<dbReference type="Proteomes" id="UP000824120">
    <property type="component" value="Chromosome 9"/>
</dbReference>
<sequence length="64" mass="7503">MVLKNLQQRCLYCVYGTPFSFKFRMFGQNFFLSICLESLLSPVLQNEQITNTTRMKDAQMDTIV</sequence>
<evidence type="ECO:0000313" key="2">
    <source>
        <dbReference type="Proteomes" id="UP000824120"/>
    </source>
</evidence>